<comment type="caution">
    <text evidence="2">The sequence shown here is derived from an EMBL/GenBank/DDBJ whole genome shotgun (WGS) entry which is preliminary data.</text>
</comment>
<sequence length="334" mass="36465">METIPLPQDAEKAVLAVLGGTPLATSAARIGIQPSDLADAVQVYCEAGRSALRNQAPGWQHLNIEFCNWATAEHTVATHIGPALQQAQANGTLAAWWFLRKHPCWRLRYRATPTTTANEATAALTSVLDALTATGRVQRWWESHYEPEILAFGGPAGIGPAHHLFHADSAGILSYLRNNDPEQVAHRRVGRREVAVLWCTTLLRNARLDRHEQGDVWHRVCQMRPRPSGTVTPQATASQLRRLLSVDTSPTSPLFEATGPLWYAASWFTAAGTTGRHLATAGHNGTLDRGLRAILAHHVIFHLNRIGLSAHVQAALSHTARDVLMTPLSPIAQD</sequence>
<keyword evidence="3" id="KW-1185">Reference proteome</keyword>
<name>A0A543NNT7_9ACTN</name>
<dbReference type="EMBL" id="VFQC01000001">
    <property type="protein sequence ID" value="TQN33510.1"/>
    <property type="molecule type" value="Genomic_DNA"/>
</dbReference>
<evidence type="ECO:0000259" key="1">
    <source>
        <dbReference type="Pfam" id="PF14028"/>
    </source>
</evidence>
<feature type="domain" description="Thiopeptide-type bacteriocin biosynthesis" evidence="1">
    <location>
        <begin position="59"/>
        <end position="323"/>
    </location>
</feature>
<dbReference type="Pfam" id="PF14028">
    <property type="entry name" value="Lant_dehydr_C"/>
    <property type="match status" value="1"/>
</dbReference>
<proteinExistence type="predicted"/>
<dbReference type="NCBIfam" id="TIGR03891">
    <property type="entry name" value="thiopep_ocin"/>
    <property type="match status" value="1"/>
</dbReference>
<dbReference type="InterPro" id="IPR023809">
    <property type="entry name" value="Thiopep_bacteriocin_synth_dom"/>
</dbReference>
<reference evidence="2 3" key="1">
    <citation type="submission" date="2019-06" db="EMBL/GenBank/DDBJ databases">
        <title>Sequencing the genomes of 1000 actinobacteria strains.</title>
        <authorList>
            <person name="Klenk H.-P."/>
        </authorList>
    </citation>
    <scope>NUCLEOTIDE SEQUENCE [LARGE SCALE GENOMIC DNA]</scope>
    <source>
        <strain evidence="2 3">DSM 45015</strain>
    </source>
</reference>
<dbReference type="OrthoDB" id="4678170at2"/>
<protein>
    <submittedName>
        <fullName evidence="2">Thiopeptide-type bacteriocin biosynthesis protein</fullName>
    </submittedName>
</protein>
<dbReference type="AlphaFoldDB" id="A0A543NNT7"/>
<organism evidence="2 3">
    <name type="scientific">Haloactinospora alba</name>
    <dbReference type="NCBI Taxonomy" id="405555"/>
    <lineage>
        <taxon>Bacteria</taxon>
        <taxon>Bacillati</taxon>
        <taxon>Actinomycetota</taxon>
        <taxon>Actinomycetes</taxon>
        <taxon>Streptosporangiales</taxon>
        <taxon>Nocardiopsidaceae</taxon>
        <taxon>Haloactinospora</taxon>
    </lineage>
</organism>
<evidence type="ECO:0000313" key="2">
    <source>
        <dbReference type="EMBL" id="TQN33510.1"/>
    </source>
</evidence>
<evidence type="ECO:0000313" key="3">
    <source>
        <dbReference type="Proteomes" id="UP000317422"/>
    </source>
</evidence>
<accession>A0A543NNT7</accession>
<dbReference type="RefSeq" id="WP_141924864.1">
    <property type="nucleotide sequence ID" value="NZ_VFQC01000001.1"/>
</dbReference>
<dbReference type="Proteomes" id="UP000317422">
    <property type="component" value="Unassembled WGS sequence"/>
</dbReference>
<gene>
    <name evidence="2" type="ORF">FHX37_3532</name>
</gene>